<accession>A0A7X9IKT5</accession>
<dbReference type="AlphaFoldDB" id="A0A7X9IKT5"/>
<organism evidence="1 2">
    <name type="scientific">SAR324 cluster bacterium</name>
    <dbReference type="NCBI Taxonomy" id="2024889"/>
    <lineage>
        <taxon>Bacteria</taxon>
        <taxon>Deltaproteobacteria</taxon>
        <taxon>SAR324 cluster</taxon>
    </lineage>
</organism>
<dbReference type="EMBL" id="JAAZON010000673">
    <property type="protein sequence ID" value="NMC64438.1"/>
    <property type="molecule type" value="Genomic_DNA"/>
</dbReference>
<sequence length="268" mass="30414">MIPEELLNRYSMDGTVQIHEGYISKGSKRTHYKYSYEMVENFIALARNKNRDGKSAVDGWSYDRSKSSNYYPETDRWLFEALQKYPIDQKEILIIGSEDPYYEGIAINAGARVTMVEYKVVVSEHPKLATITVNDFEKDVKLFDGAISISSVEHSGLGRYGDPLDPDGDLDAMRTLCAKLKEGSLCYLAVPIGVDEILWNAHRVYGRKRFPLLIEGFEIIESFGFQESDFEVDEHVKRLKGGHPHRLGVSGGAHQPLFVLRKSRPDVC</sequence>
<evidence type="ECO:0000313" key="1">
    <source>
        <dbReference type="EMBL" id="NMC64438.1"/>
    </source>
</evidence>
<dbReference type="InterPro" id="IPR004951">
    <property type="entry name" value="DUF268_CAE_spp"/>
</dbReference>
<protein>
    <submittedName>
        <fullName evidence="1">DUF268 domain-containing protein</fullName>
    </submittedName>
</protein>
<dbReference type="Proteomes" id="UP000524246">
    <property type="component" value="Unassembled WGS sequence"/>
</dbReference>
<dbReference type="Pfam" id="PF03269">
    <property type="entry name" value="DUF268"/>
    <property type="match status" value="1"/>
</dbReference>
<reference evidence="1 2" key="1">
    <citation type="journal article" date="2020" name="Biotechnol. Biofuels">
        <title>New insights from the biogas microbiome by comprehensive genome-resolved metagenomics of nearly 1600 species originating from multiple anaerobic digesters.</title>
        <authorList>
            <person name="Campanaro S."/>
            <person name="Treu L."/>
            <person name="Rodriguez-R L.M."/>
            <person name="Kovalovszki A."/>
            <person name="Ziels R.M."/>
            <person name="Maus I."/>
            <person name="Zhu X."/>
            <person name="Kougias P.G."/>
            <person name="Basile A."/>
            <person name="Luo G."/>
            <person name="Schluter A."/>
            <person name="Konstantinidis K.T."/>
            <person name="Angelidaki I."/>
        </authorList>
    </citation>
    <scope>NUCLEOTIDE SEQUENCE [LARGE SCALE GENOMIC DNA]</scope>
    <source>
        <strain evidence="1">AS27yjCOA_65</strain>
    </source>
</reference>
<evidence type="ECO:0000313" key="2">
    <source>
        <dbReference type="Proteomes" id="UP000524246"/>
    </source>
</evidence>
<name>A0A7X9IKT5_9DELT</name>
<comment type="caution">
    <text evidence="1">The sequence shown here is derived from an EMBL/GenBank/DDBJ whole genome shotgun (WGS) entry which is preliminary data.</text>
</comment>
<proteinExistence type="predicted"/>
<gene>
    <name evidence="1" type="ORF">GYA55_14835</name>
</gene>